<name>A0A1W1X6A0_9BACT</name>
<dbReference type="InterPro" id="IPR021136">
    <property type="entry name" value="Flagellar_hook_control-like_C"/>
</dbReference>
<organism evidence="3 4">
    <name type="scientific">Desulfacinum hydrothermale DSM 13146</name>
    <dbReference type="NCBI Taxonomy" id="1121390"/>
    <lineage>
        <taxon>Bacteria</taxon>
        <taxon>Pseudomonadati</taxon>
        <taxon>Thermodesulfobacteriota</taxon>
        <taxon>Syntrophobacteria</taxon>
        <taxon>Syntrophobacterales</taxon>
        <taxon>Syntrophobacteraceae</taxon>
        <taxon>Desulfacinum</taxon>
    </lineage>
</organism>
<dbReference type="EMBL" id="FWXF01000002">
    <property type="protein sequence ID" value="SMC19248.1"/>
    <property type="molecule type" value="Genomic_DNA"/>
</dbReference>
<dbReference type="OrthoDB" id="5468982at2"/>
<feature type="region of interest" description="Disordered" evidence="1">
    <location>
        <begin position="754"/>
        <end position="773"/>
    </location>
</feature>
<protein>
    <submittedName>
        <fullName evidence="3">Hook-length control protein FliK</fullName>
    </submittedName>
</protein>
<feature type="domain" description="Flagellar hook-length control protein-like C-terminal" evidence="2">
    <location>
        <begin position="791"/>
        <end position="870"/>
    </location>
</feature>
<accession>A0A1W1X6A0</accession>
<dbReference type="CDD" id="cd17470">
    <property type="entry name" value="T3SS_Flik_C"/>
    <property type="match status" value="1"/>
</dbReference>
<dbReference type="Gene3D" id="3.30.750.140">
    <property type="match status" value="1"/>
</dbReference>
<feature type="compositionally biased region" description="Polar residues" evidence="1">
    <location>
        <begin position="579"/>
        <end position="597"/>
    </location>
</feature>
<feature type="compositionally biased region" description="Basic and acidic residues" evidence="1">
    <location>
        <begin position="866"/>
        <end position="877"/>
    </location>
</feature>
<evidence type="ECO:0000259" key="2">
    <source>
        <dbReference type="Pfam" id="PF02120"/>
    </source>
</evidence>
<proteinExistence type="predicted"/>
<feature type="compositionally biased region" description="Basic and acidic residues" evidence="1">
    <location>
        <begin position="304"/>
        <end position="332"/>
    </location>
</feature>
<feature type="compositionally biased region" description="Polar residues" evidence="1">
    <location>
        <begin position="510"/>
        <end position="520"/>
    </location>
</feature>
<evidence type="ECO:0000256" key="1">
    <source>
        <dbReference type="SAM" id="MobiDB-lite"/>
    </source>
</evidence>
<evidence type="ECO:0000313" key="4">
    <source>
        <dbReference type="Proteomes" id="UP000192783"/>
    </source>
</evidence>
<gene>
    <name evidence="3" type="ORF">SAMN02746041_00639</name>
</gene>
<dbReference type="STRING" id="1121390.SAMN02746041_00639"/>
<keyword evidence="4" id="KW-1185">Reference proteome</keyword>
<feature type="region of interest" description="Disordered" evidence="1">
    <location>
        <begin position="866"/>
        <end position="896"/>
    </location>
</feature>
<feature type="compositionally biased region" description="Polar residues" evidence="1">
    <location>
        <begin position="638"/>
        <end position="649"/>
    </location>
</feature>
<dbReference type="RefSeq" id="WP_084056207.1">
    <property type="nucleotide sequence ID" value="NZ_FWXF01000002.1"/>
</dbReference>
<sequence>MLPLSINVSQLLGEFLSRERERLGRKVLSSEFQQDLAAEMNLFLGKAEETPWGESTGPGAPWIPEGTELTQSVQVPRNMPITLDGQALDERRWQADAKREVDENLLMADPLLLQKVLAQLHVPAETRMEVASRTGDEGTVSLRDLAEILKKAQEDAHKRLPSPAAVVPAVGVRRLLENVQWSGGDGALSRDWAQAAAAGDSNLEQVADLISKILHSAQSTRSKELAASAQDATTDSPQASDTKTVSGSQAEPGVGATPAWSGFAAVRHSDRQEVEDREGESPLFTDEKKELSDSLTDALAPAPRKAEEATRKEDKRGAQQGTHDRALRDGPRPEFQVLEEAAAPVRPDPLGTQIFTDARLSDSGPSRPGPGVQNATVDLGHFELQKAPTPEQNTLNAGTSETTTDQKPLSRPAAMPLETYSREAADGSMPDFRFSDSRENTPADPQIRTPFSNHAHQAPEQTRVDMPDPFIPDAVPPRPEVQAQNVIQTPVHPEPQRAPAPEHNPLDAGTPTTTTDQEPLSSPVAMPLETSSREAADGSMPDFHSSDSDGNAPAAPQIRTPFSNHAHQAPEHNPLDAGTSATTTNQEPLSSPSTINLHSRLRDASESAPADSHSSDSHGNAPADPQTRTPFSGHAHQPSDQRTMASQTDAIPRAGTPSMEAGLTGTRPLEDVPAQDVPDGEESGSPRASRLRARAHGMRTPEAGSRPSPPASQGDHHSQGFSQNDPWAGEHGTREAQNPKEATQKPNSIAFSVGSTATQQAASPVSKADPQSAGFSFSEAQWPQELADLVGRMSRERRHRMTLEVEPRHLGKITLRVETHGNYVNAWIQADHPDARDLLARNTAFLQNLLSEQGLQLSQFSVDVREQNRQSDRRFEGDPAPAHGTGTAVGPNRAKPTRIGHYAAPAEATISLRA</sequence>
<feature type="compositionally biased region" description="Polar residues" evidence="1">
    <location>
        <begin position="390"/>
        <end position="407"/>
    </location>
</feature>
<dbReference type="AlphaFoldDB" id="A0A1W1X6A0"/>
<evidence type="ECO:0000313" key="3">
    <source>
        <dbReference type="EMBL" id="SMC19248.1"/>
    </source>
</evidence>
<dbReference type="Proteomes" id="UP000192783">
    <property type="component" value="Unassembled WGS sequence"/>
</dbReference>
<feature type="compositionally biased region" description="Polar residues" evidence="1">
    <location>
        <begin position="230"/>
        <end position="249"/>
    </location>
</feature>
<dbReference type="Pfam" id="PF02120">
    <property type="entry name" value="Flg_hook"/>
    <property type="match status" value="1"/>
</dbReference>
<reference evidence="3 4" key="1">
    <citation type="submission" date="2017-04" db="EMBL/GenBank/DDBJ databases">
        <authorList>
            <person name="Afonso C.L."/>
            <person name="Miller P.J."/>
            <person name="Scott M.A."/>
            <person name="Spackman E."/>
            <person name="Goraichik I."/>
            <person name="Dimitrov K.M."/>
            <person name="Suarez D.L."/>
            <person name="Swayne D.E."/>
        </authorList>
    </citation>
    <scope>NUCLEOTIDE SEQUENCE [LARGE SCALE GENOMIC DNA]</scope>
    <source>
        <strain evidence="3 4">DSM 13146</strain>
    </source>
</reference>
<feature type="region of interest" description="Disordered" evidence="1">
    <location>
        <begin position="224"/>
        <end position="743"/>
    </location>
</feature>
<feature type="compositionally biased region" description="Polar residues" evidence="1">
    <location>
        <begin position="754"/>
        <end position="763"/>
    </location>
</feature>
<dbReference type="InterPro" id="IPR038610">
    <property type="entry name" value="FliK-like_C_sf"/>
</dbReference>